<evidence type="ECO:0000313" key="9">
    <source>
        <dbReference type="EMBL" id="GER49763.1"/>
    </source>
</evidence>
<dbReference type="GO" id="GO:0006355">
    <property type="term" value="P:regulation of DNA-templated transcription"/>
    <property type="evidence" value="ECO:0007669"/>
    <property type="project" value="UniProtKB-UniRule"/>
</dbReference>
<proteinExistence type="inferred from homology"/>
<reference evidence="10" key="1">
    <citation type="journal article" date="2019" name="Curr. Biol.">
        <title>Genome Sequence of Striga asiatica Provides Insight into the Evolution of Plant Parasitism.</title>
        <authorList>
            <person name="Yoshida S."/>
            <person name="Kim S."/>
            <person name="Wafula E.K."/>
            <person name="Tanskanen J."/>
            <person name="Kim Y.M."/>
            <person name="Honaas L."/>
            <person name="Yang Z."/>
            <person name="Spallek T."/>
            <person name="Conn C.E."/>
            <person name="Ichihashi Y."/>
            <person name="Cheong K."/>
            <person name="Cui S."/>
            <person name="Der J.P."/>
            <person name="Gundlach H."/>
            <person name="Jiao Y."/>
            <person name="Hori C."/>
            <person name="Ishida J.K."/>
            <person name="Kasahara H."/>
            <person name="Kiba T."/>
            <person name="Kim M.S."/>
            <person name="Koo N."/>
            <person name="Laohavisit A."/>
            <person name="Lee Y.H."/>
            <person name="Lumba S."/>
            <person name="McCourt P."/>
            <person name="Mortimer J.C."/>
            <person name="Mutuku J.M."/>
            <person name="Nomura T."/>
            <person name="Sasaki-Sekimoto Y."/>
            <person name="Seto Y."/>
            <person name="Wang Y."/>
            <person name="Wakatake T."/>
            <person name="Sakakibara H."/>
            <person name="Demura T."/>
            <person name="Yamaguchi S."/>
            <person name="Yoneyama K."/>
            <person name="Manabe R.I."/>
            <person name="Nelson D.C."/>
            <person name="Schulman A.H."/>
            <person name="Timko M.P."/>
            <person name="dePamphilis C.W."/>
            <person name="Choi D."/>
            <person name="Shirasu K."/>
        </authorList>
    </citation>
    <scope>NUCLEOTIDE SEQUENCE [LARGE SCALE GENOMIC DNA]</scope>
    <source>
        <strain evidence="10">cv. UVA1</strain>
    </source>
</reference>
<dbReference type="GO" id="GO:0008270">
    <property type="term" value="F:zinc ion binding"/>
    <property type="evidence" value="ECO:0007669"/>
    <property type="project" value="UniProtKB-UniRule"/>
</dbReference>
<dbReference type="OrthoDB" id="913269at2759"/>
<dbReference type="Proteomes" id="UP000325081">
    <property type="component" value="Unassembled WGS sequence"/>
</dbReference>
<gene>
    <name evidence="9" type="ORF">STAS_27029</name>
</gene>
<comment type="subcellular location">
    <subcellularLocation>
        <location evidence="6">Nucleus</location>
    </subcellularLocation>
</comment>
<evidence type="ECO:0000259" key="8">
    <source>
        <dbReference type="PROSITE" id="PS50966"/>
    </source>
</evidence>
<dbReference type="PANTHER" id="PTHR31669:SF283">
    <property type="entry name" value="PROTEIN FAR1-RELATED SEQUENCE"/>
    <property type="match status" value="1"/>
</dbReference>
<dbReference type="GO" id="GO:0005634">
    <property type="term" value="C:nucleus"/>
    <property type="evidence" value="ECO:0007669"/>
    <property type="project" value="UniProtKB-SubCell"/>
</dbReference>
<keyword evidence="4 6" id="KW-0862">Zinc</keyword>
<dbReference type="InterPro" id="IPR031052">
    <property type="entry name" value="FHY3/FAR1"/>
</dbReference>
<dbReference type="InterPro" id="IPR006564">
    <property type="entry name" value="Znf_PMZ"/>
</dbReference>
<keyword evidence="2 6" id="KW-0479">Metal-binding</keyword>
<dbReference type="InterPro" id="IPR007527">
    <property type="entry name" value="Znf_SWIM"/>
</dbReference>
<keyword evidence="6" id="KW-0539">Nucleus</keyword>
<comment type="function">
    <text evidence="6">Putative transcription activator involved in regulating light control of development.</text>
</comment>
<feature type="domain" description="SWIM-type" evidence="8">
    <location>
        <begin position="84"/>
        <end position="120"/>
    </location>
</feature>
<evidence type="ECO:0000256" key="5">
    <source>
        <dbReference type="PROSITE-ProRule" id="PRU00325"/>
    </source>
</evidence>
<evidence type="ECO:0000256" key="3">
    <source>
        <dbReference type="ARBA" id="ARBA00022771"/>
    </source>
</evidence>
<dbReference type="Pfam" id="PF04434">
    <property type="entry name" value="SWIM"/>
    <property type="match status" value="1"/>
</dbReference>
<evidence type="ECO:0000256" key="6">
    <source>
        <dbReference type="RuleBase" id="RU367018"/>
    </source>
</evidence>
<sequence>RMNENEIIEEPTLGMVFKSQEEAYSYYSNYGIQKGFGVMKRSSKRGDDEEKIYGEELICLQTFHKNGLVEEDVKVGDIRKVVTFTVHFDESTHGVNCVCRLFEFRGILCRHTVSVLIARKINEVHPRFILPRWRKDLKRRYTLVRIGYNPLSQQIQRCEKMCKALHEVAVIAADDEEKFELVMKGIRELKLKITNDEKKIVQTSFSQPQDFAEQQKVINRTNKVLSPMVTRGKGRPATKRKISRLEVVVQKLKKKNQNKKLKETEPNRLKSTKASTKTLEANSIFGPNPFNATFSNNVVNQVPTYGEYYMPRPPDSCIYPRNSSIQPQEKANPISAFGGYYMPRPLASPIYPESSSIQLQENVCSIIIFTAYITKSKVQINNFGLFNPLWGRSYAMGNNTLQTEDLTQENRCFDLNKDQYPTT</sequence>
<dbReference type="AlphaFoldDB" id="A0A5A7QWM1"/>
<feature type="non-terminal residue" evidence="9">
    <location>
        <position position="1"/>
    </location>
</feature>
<keyword evidence="3 5" id="KW-0863">Zinc-finger</keyword>
<protein>
    <recommendedName>
        <fullName evidence="6">Protein FAR1-RELATED SEQUENCE</fullName>
    </recommendedName>
</protein>
<evidence type="ECO:0000256" key="2">
    <source>
        <dbReference type="ARBA" id="ARBA00022723"/>
    </source>
</evidence>
<name>A0A5A7QWM1_STRAF</name>
<keyword evidence="10" id="KW-1185">Reference proteome</keyword>
<feature type="region of interest" description="Disordered" evidence="7">
    <location>
        <begin position="256"/>
        <end position="275"/>
    </location>
</feature>
<organism evidence="9 10">
    <name type="scientific">Striga asiatica</name>
    <name type="common">Asiatic witchweed</name>
    <name type="synonym">Buchnera asiatica</name>
    <dbReference type="NCBI Taxonomy" id="4170"/>
    <lineage>
        <taxon>Eukaryota</taxon>
        <taxon>Viridiplantae</taxon>
        <taxon>Streptophyta</taxon>
        <taxon>Embryophyta</taxon>
        <taxon>Tracheophyta</taxon>
        <taxon>Spermatophyta</taxon>
        <taxon>Magnoliopsida</taxon>
        <taxon>eudicotyledons</taxon>
        <taxon>Gunneridae</taxon>
        <taxon>Pentapetalae</taxon>
        <taxon>asterids</taxon>
        <taxon>lamiids</taxon>
        <taxon>Lamiales</taxon>
        <taxon>Orobanchaceae</taxon>
        <taxon>Buchnereae</taxon>
        <taxon>Striga</taxon>
    </lineage>
</organism>
<comment type="similarity">
    <text evidence="1 6">Belongs to the FHY3/FAR1 family.</text>
</comment>
<dbReference type="PANTHER" id="PTHR31669">
    <property type="entry name" value="PROTEIN FAR1-RELATED SEQUENCE 10-RELATED"/>
    <property type="match status" value="1"/>
</dbReference>
<dbReference type="PROSITE" id="PS50966">
    <property type="entry name" value="ZF_SWIM"/>
    <property type="match status" value="1"/>
</dbReference>
<dbReference type="EMBL" id="BKCP01008826">
    <property type="protein sequence ID" value="GER49763.1"/>
    <property type="molecule type" value="Genomic_DNA"/>
</dbReference>
<evidence type="ECO:0000256" key="4">
    <source>
        <dbReference type="ARBA" id="ARBA00022833"/>
    </source>
</evidence>
<dbReference type="SMART" id="SM00575">
    <property type="entry name" value="ZnF_PMZ"/>
    <property type="match status" value="1"/>
</dbReference>
<evidence type="ECO:0000256" key="1">
    <source>
        <dbReference type="ARBA" id="ARBA00005889"/>
    </source>
</evidence>
<comment type="caution">
    <text evidence="9">The sequence shown here is derived from an EMBL/GenBank/DDBJ whole genome shotgun (WGS) entry which is preliminary data.</text>
</comment>
<evidence type="ECO:0000256" key="7">
    <source>
        <dbReference type="SAM" id="MobiDB-lite"/>
    </source>
</evidence>
<accession>A0A5A7QWM1</accession>
<evidence type="ECO:0000313" key="10">
    <source>
        <dbReference type="Proteomes" id="UP000325081"/>
    </source>
</evidence>